<evidence type="ECO:0000256" key="1">
    <source>
        <dbReference type="SAM" id="MobiDB-lite"/>
    </source>
</evidence>
<organism evidence="2 3">
    <name type="scientific">Penicillium antarcticum</name>
    <dbReference type="NCBI Taxonomy" id="416450"/>
    <lineage>
        <taxon>Eukaryota</taxon>
        <taxon>Fungi</taxon>
        <taxon>Dikarya</taxon>
        <taxon>Ascomycota</taxon>
        <taxon>Pezizomycotina</taxon>
        <taxon>Eurotiomycetes</taxon>
        <taxon>Eurotiomycetidae</taxon>
        <taxon>Eurotiales</taxon>
        <taxon>Aspergillaceae</taxon>
        <taxon>Penicillium</taxon>
    </lineage>
</organism>
<keyword evidence="3" id="KW-1185">Reference proteome</keyword>
<comment type="caution">
    <text evidence="2">The sequence shown here is derived from an EMBL/GenBank/DDBJ whole genome shotgun (WGS) entry which is preliminary data.</text>
</comment>
<gene>
    <name evidence="2" type="ORF">PENANT_c034G03805</name>
</gene>
<protein>
    <submittedName>
        <fullName evidence="2">Uncharacterized protein</fullName>
    </submittedName>
</protein>
<name>A0A1V6PV06_9EURO</name>
<feature type="region of interest" description="Disordered" evidence="1">
    <location>
        <begin position="1"/>
        <end position="105"/>
    </location>
</feature>
<evidence type="ECO:0000313" key="3">
    <source>
        <dbReference type="Proteomes" id="UP000191672"/>
    </source>
</evidence>
<sequence>MSGPGENRWRGGPSRQSSQRNGGNRDKTGGQGGARDANAAWNASSAPQEQHVPVRGFNAAEAKNVLKRGLSGTLGPKESKPNQYKPTTKDAPNRASGAWGTKPHLMANGKDFFVELRKQITSLQRGPPIGG</sequence>
<evidence type="ECO:0000313" key="2">
    <source>
        <dbReference type="EMBL" id="OQD80547.1"/>
    </source>
</evidence>
<accession>A0A1V6PV06</accession>
<reference evidence="3" key="1">
    <citation type="journal article" date="2017" name="Nat. Microbiol.">
        <title>Global analysis of biosynthetic gene clusters reveals vast potential of secondary metabolite production in Penicillium species.</title>
        <authorList>
            <person name="Nielsen J.C."/>
            <person name="Grijseels S."/>
            <person name="Prigent S."/>
            <person name="Ji B."/>
            <person name="Dainat J."/>
            <person name="Nielsen K.F."/>
            <person name="Frisvad J.C."/>
            <person name="Workman M."/>
            <person name="Nielsen J."/>
        </authorList>
    </citation>
    <scope>NUCLEOTIDE SEQUENCE [LARGE SCALE GENOMIC DNA]</scope>
    <source>
        <strain evidence="3">IBT 31811</strain>
    </source>
</reference>
<dbReference type="AlphaFoldDB" id="A0A1V6PV06"/>
<dbReference type="STRING" id="416450.A0A1V6PV06"/>
<proteinExistence type="predicted"/>
<dbReference type="Proteomes" id="UP000191672">
    <property type="component" value="Unassembled WGS sequence"/>
</dbReference>
<dbReference type="EMBL" id="MDYN01000034">
    <property type="protein sequence ID" value="OQD80547.1"/>
    <property type="molecule type" value="Genomic_DNA"/>
</dbReference>